<evidence type="ECO:0000256" key="1">
    <source>
        <dbReference type="SAM" id="MobiDB-lite"/>
    </source>
</evidence>
<dbReference type="EMBL" id="CAJHUC010003134">
    <property type="protein sequence ID" value="CAD7705475.1"/>
    <property type="molecule type" value="Genomic_DNA"/>
</dbReference>
<feature type="compositionally biased region" description="Basic and acidic residues" evidence="1">
    <location>
        <begin position="120"/>
        <end position="130"/>
    </location>
</feature>
<dbReference type="EMBL" id="CAJHUC010000501">
    <property type="protein sequence ID" value="CAD7696559.1"/>
    <property type="molecule type" value="Genomic_DNA"/>
</dbReference>
<evidence type="ECO:0000313" key="3">
    <source>
        <dbReference type="EMBL" id="CAD7696559.1"/>
    </source>
</evidence>
<organism evidence="2 5">
    <name type="scientific">Ostreobium quekettii</name>
    <dbReference type="NCBI Taxonomy" id="121088"/>
    <lineage>
        <taxon>Eukaryota</taxon>
        <taxon>Viridiplantae</taxon>
        <taxon>Chlorophyta</taxon>
        <taxon>core chlorophytes</taxon>
        <taxon>Ulvophyceae</taxon>
        <taxon>TCBD clade</taxon>
        <taxon>Bryopsidales</taxon>
        <taxon>Ostreobineae</taxon>
        <taxon>Ostreobiaceae</taxon>
        <taxon>Ostreobium</taxon>
    </lineage>
</organism>
<feature type="region of interest" description="Disordered" evidence="1">
    <location>
        <begin position="77"/>
        <end position="130"/>
    </location>
</feature>
<proteinExistence type="predicted"/>
<keyword evidence="5" id="KW-1185">Reference proteome</keyword>
<comment type="caution">
    <text evidence="2">The sequence shown here is derived from an EMBL/GenBank/DDBJ whole genome shotgun (WGS) entry which is preliminary data.</text>
</comment>
<feature type="compositionally biased region" description="Basic residues" evidence="1">
    <location>
        <begin position="88"/>
        <end position="101"/>
    </location>
</feature>
<name>A0A8S1IL64_9CHLO</name>
<reference evidence="2" key="1">
    <citation type="submission" date="2020-12" db="EMBL/GenBank/DDBJ databases">
        <authorList>
            <person name="Iha C."/>
        </authorList>
    </citation>
    <scope>NUCLEOTIDE SEQUENCE</scope>
</reference>
<accession>A0A8S1IL64</accession>
<feature type="compositionally biased region" description="Basic and acidic residues" evidence="1">
    <location>
        <begin position="77"/>
        <end position="87"/>
    </location>
</feature>
<evidence type="ECO:0000313" key="2">
    <source>
        <dbReference type="EMBL" id="CAD7695485.1"/>
    </source>
</evidence>
<sequence length="130" mass="14981">MVAARKLVNELKEARDSGDKADIGLLEDLRKLKPEGPIPTDRKEATRLYLSLRGLIKEEVAAEEKCSIINEERTLEDGEYTLEDKEDKKKKKDKKQKKRKSKGGEHATEKKAKKAKKEKKHTEDKKHNED</sequence>
<dbReference type="Proteomes" id="UP000708148">
    <property type="component" value="Unassembled WGS sequence"/>
</dbReference>
<dbReference type="EMBL" id="CAJHUC010000353">
    <property type="protein sequence ID" value="CAD7695485.1"/>
    <property type="molecule type" value="Genomic_DNA"/>
</dbReference>
<protein>
    <submittedName>
        <fullName evidence="2">Uncharacterized protein</fullName>
    </submittedName>
</protein>
<evidence type="ECO:0000313" key="4">
    <source>
        <dbReference type="EMBL" id="CAD7705475.1"/>
    </source>
</evidence>
<evidence type="ECO:0000313" key="5">
    <source>
        <dbReference type="Proteomes" id="UP000708148"/>
    </source>
</evidence>
<gene>
    <name evidence="4" type="ORF">OSTQU699_LOCUS10830</name>
    <name evidence="3" type="ORF">OSTQU699_LOCUS1920</name>
    <name evidence="2" type="ORF">OSTQU699_LOCUS846</name>
</gene>
<dbReference type="AlphaFoldDB" id="A0A8S1IL64"/>